<organism evidence="1 2">
    <name type="scientific">Taxus chinensis</name>
    <name type="common">Chinese yew</name>
    <name type="synonym">Taxus wallichiana var. chinensis</name>
    <dbReference type="NCBI Taxonomy" id="29808"/>
    <lineage>
        <taxon>Eukaryota</taxon>
        <taxon>Viridiplantae</taxon>
        <taxon>Streptophyta</taxon>
        <taxon>Embryophyta</taxon>
        <taxon>Tracheophyta</taxon>
        <taxon>Spermatophyta</taxon>
        <taxon>Pinopsida</taxon>
        <taxon>Pinidae</taxon>
        <taxon>Conifers II</taxon>
        <taxon>Cupressales</taxon>
        <taxon>Taxaceae</taxon>
        <taxon>Taxus</taxon>
    </lineage>
</organism>
<protein>
    <submittedName>
        <fullName evidence="1">Uncharacterized protein</fullName>
    </submittedName>
</protein>
<dbReference type="PANTHER" id="PTHR33471:SF1">
    <property type="entry name" value="OS01G0382700 PROTEIN"/>
    <property type="match status" value="1"/>
</dbReference>
<sequence>MATPILQIQWRLSSITKPTSLCSTRRHNNNYPTKTHRRISCTLNAENNDGTATEGVQDICRKEALQKLDLELQRGNEEEALLIVTSLKGKPGGLRGFGGASQVPQRLYTLEELRLNKIETTSLLSPIDTTLGAVRRNIQITTIAGGIACMAPFEFGSDPIIVHFIGIASPWNHRS</sequence>
<dbReference type="Proteomes" id="UP000824469">
    <property type="component" value="Unassembled WGS sequence"/>
</dbReference>
<name>A0AA38FE79_TAXCH</name>
<dbReference type="PANTHER" id="PTHR33471">
    <property type="entry name" value="ATP-DEPENDENT ZINC METALLOPROTEASE-RELATED"/>
    <property type="match status" value="1"/>
</dbReference>
<reference evidence="1 2" key="1">
    <citation type="journal article" date="2021" name="Nat. Plants">
        <title>The Taxus genome provides insights into paclitaxel biosynthesis.</title>
        <authorList>
            <person name="Xiong X."/>
            <person name="Gou J."/>
            <person name="Liao Q."/>
            <person name="Li Y."/>
            <person name="Zhou Q."/>
            <person name="Bi G."/>
            <person name="Li C."/>
            <person name="Du R."/>
            <person name="Wang X."/>
            <person name="Sun T."/>
            <person name="Guo L."/>
            <person name="Liang H."/>
            <person name="Lu P."/>
            <person name="Wu Y."/>
            <person name="Zhang Z."/>
            <person name="Ro D.K."/>
            <person name="Shang Y."/>
            <person name="Huang S."/>
            <person name="Yan J."/>
        </authorList>
    </citation>
    <scope>NUCLEOTIDE SEQUENCE [LARGE SCALE GENOMIC DNA]</scope>
    <source>
        <strain evidence="1">Ta-2019</strain>
    </source>
</reference>
<gene>
    <name evidence="1" type="ORF">KI387_031045</name>
</gene>
<accession>A0AA38FE79</accession>
<dbReference type="EMBL" id="JAHRHJ020000010">
    <property type="protein sequence ID" value="KAH9299363.1"/>
    <property type="molecule type" value="Genomic_DNA"/>
</dbReference>
<dbReference type="AlphaFoldDB" id="A0AA38FE79"/>
<evidence type="ECO:0000313" key="1">
    <source>
        <dbReference type="EMBL" id="KAH9299363.1"/>
    </source>
</evidence>
<feature type="non-terminal residue" evidence="1">
    <location>
        <position position="1"/>
    </location>
</feature>
<comment type="caution">
    <text evidence="1">The sequence shown here is derived from an EMBL/GenBank/DDBJ whole genome shotgun (WGS) entry which is preliminary data.</text>
</comment>
<evidence type="ECO:0000313" key="2">
    <source>
        <dbReference type="Proteomes" id="UP000824469"/>
    </source>
</evidence>
<proteinExistence type="predicted"/>
<keyword evidence="2" id="KW-1185">Reference proteome</keyword>